<dbReference type="SUPFAM" id="SSF52218">
    <property type="entry name" value="Flavoproteins"/>
    <property type="match status" value="1"/>
</dbReference>
<keyword evidence="4 7" id="KW-0285">Flavoprotein</keyword>
<evidence type="ECO:0000256" key="4">
    <source>
        <dbReference type="ARBA" id="ARBA00022630"/>
    </source>
</evidence>
<dbReference type="PANTHER" id="PTHR43717:SF1">
    <property type="entry name" value="ANAEROBIC NITRIC OXIDE REDUCTASE FLAVORUBREDOXIN"/>
    <property type="match status" value="1"/>
</dbReference>
<evidence type="ECO:0000256" key="5">
    <source>
        <dbReference type="ARBA" id="ARBA00022643"/>
    </source>
</evidence>
<name>A0A1M5ZDC9_9CLOT</name>
<organism evidence="9 10">
    <name type="scientific">Clostridium intestinale DSM 6191</name>
    <dbReference type="NCBI Taxonomy" id="1121320"/>
    <lineage>
        <taxon>Bacteria</taxon>
        <taxon>Bacillati</taxon>
        <taxon>Bacillota</taxon>
        <taxon>Clostridia</taxon>
        <taxon>Eubacteriales</taxon>
        <taxon>Clostridiaceae</taxon>
        <taxon>Clostridium</taxon>
    </lineage>
</organism>
<dbReference type="Pfam" id="PF00258">
    <property type="entry name" value="Flavodoxin_1"/>
    <property type="match status" value="1"/>
</dbReference>
<dbReference type="RefSeq" id="WP_073020331.1">
    <property type="nucleotide sequence ID" value="NZ_FQXU01000008.1"/>
</dbReference>
<dbReference type="InterPro" id="IPR010087">
    <property type="entry name" value="Flav_short"/>
</dbReference>
<sequence>MKKVAVIYWSGSGNTEEMANLIAKGATEEGAEVKVLLVSDATLEDVKDADVVALGSPAMGDEVIEEGEMEPFVESISGVITGKPVGLFGSYGWGSGDWMVSWVARMNDYGANVIEEGLIVNEFPQGEEADKCVEYGKKIVK</sequence>
<evidence type="ECO:0000256" key="2">
    <source>
        <dbReference type="ARBA" id="ARBA00005267"/>
    </source>
</evidence>
<protein>
    <recommendedName>
        <fullName evidence="7">Flavodoxin</fullName>
    </recommendedName>
</protein>
<dbReference type="Proteomes" id="UP000184241">
    <property type="component" value="Unassembled WGS sequence"/>
</dbReference>
<evidence type="ECO:0000313" key="10">
    <source>
        <dbReference type="Proteomes" id="UP000184241"/>
    </source>
</evidence>
<dbReference type="NCBIfam" id="NF004049">
    <property type="entry name" value="PRK05568.1"/>
    <property type="match status" value="1"/>
</dbReference>
<feature type="domain" description="Flavodoxin-like" evidence="8">
    <location>
        <begin position="4"/>
        <end position="140"/>
    </location>
</feature>
<reference evidence="9 10" key="1">
    <citation type="submission" date="2016-11" db="EMBL/GenBank/DDBJ databases">
        <authorList>
            <person name="Jaros S."/>
            <person name="Januszkiewicz K."/>
            <person name="Wedrychowicz H."/>
        </authorList>
    </citation>
    <scope>NUCLEOTIDE SEQUENCE [LARGE SCALE GENOMIC DNA]</scope>
    <source>
        <strain evidence="9 10">DSM 6191</strain>
    </source>
</reference>
<evidence type="ECO:0000256" key="1">
    <source>
        <dbReference type="ARBA" id="ARBA00001917"/>
    </source>
</evidence>
<dbReference type="NCBIfam" id="TIGR01753">
    <property type="entry name" value="flav_short"/>
    <property type="match status" value="1"/>
</dbReference>
<dbReference type="InterPro" id="IPR008254">
    <property type="entry name" value="Flavodoxin/NO_synth"/>
</dbReference>
<comment type="function">
    <text evidence="7">Low-potential electron donor to a number of redox enzymes.</text>
</comment>
<evidence type="ECO:0000313" key="9">
    <source>
        <dbReference type="EMBL" id="SHI22013.1"/>
    </source>
</evidence>
<comment type="similarity">
    <text evidence="2 7">Belongs to the flavodoxin family.</text>
</comment>
<keyword evidence="5 7" id="KW-0288">FMN</keyword>
<evidence type="ECO:0000259" key="8">
    <source>
        <dbReference type="PROSITE" id="PS50902"/>
    </source>
</evidence>
<keyword evidence="6 7" id="KW-0249">Electron transport</keyword>
<evidence type="ECO:0000256" key="3">
    <source>
        <dbReference type="ARBA" id="ARBA00022448"/>
    </source>
</evidence>
<dbReference type="PROSITE" id="PS00201">
    <property type="entry name" value="FLAVODOXIN"/>
    <property type="match status" value="1"/>
</dbReference>
<evidence type="ECO:0000256" key="7">
    <source>
        <dbReference type="RuleBase" id="RU367037"/>
    </source>
</evidence>
<gene>
    <name evidence="9" type="ORF">SAMN02745941_02797</name>
</gene>
<accession>A0A1M5ZDC9</accession>
<proteinExistence type="inferred from homology"/>
<dbReference type="GO" id="GO:0010181">
    <property type="term" value="F:FMN binding"/>
    <property type="evidence" value="ECO:0007669"/>
    <property type="project" value="UniProtKB-UniRule"/>
</dbReference>
<comment type="cofactor">
    <cofactor evidence="1 7">
        <name>FMN</name>
        <dbReference type="ChEBI" id="CHEBI:58210"/>
    </cofactor>
</comment>
<dbReference type="GO" id="GO:0009055">
    <property type="term" value="F:electron transfer activity"/>
    <property type="evidence" value="ECO:0007669"/>
    <property type="project" value="UniProtKB-UniRule"/>
</dbReference>
<dbReference type="GO" id="GO:0016651">
    <property type="term" value="F:oxidoreductase activity, acting on NAD(P)H"/>
    <property type="evidence" value="ECO:0007669"/>
    <property type="project" value="UniProtKB-ARBA"/>
</dbReference>
<dbReference type="PANTHER" id="PTHR43717">
    <property type="entry name" value="ANAEROBIC NITRIC OXIDE REDUCTASE FLAVORUBREDOXIN"/>
    <property type="match status" value="1"/>
</dbReference>
<dbReference type="InterPro" id="IPR029039">
    <property type="entry name" value="Flavoprotein-like_sf"/>
</dbReference>
<dbReference type="NCBIfam" id="NF004050">
    <property type="entry name" value="PRK05569.1"/>
    <property type="match status" value="1"/>
</dbReference>
<keyword evidence="3 7" id="KW-0813">Transport</keyword>
<dbReference type="AlphaFoldDB" id="A0A1M5ZDC9"/>
<evidence type="ECO:0000256" key="6">
    <source>
        <dbReference type="ARBA" id="ARBA00022982"/>
    </source>
</evidence>
<dbReference type="EMBL" id="FQXU01000008">
    <property type="protein sequence ID" value="SHI22013.1"/>
    <property type="molecule type" value="Genomic_DNA"/>
</dbReference>
<dbReference type="Gene3D" id="3.40.50.360">
    <property type="match status" value="1"/>
</dbReference>
<dbReference type="InterPro" id="IPR001226">
    <property type="entry name" value="Flavodoxin_CS"/>
</dbReference>
<dbReference type="PROSITE" id="PS50902">
    <property type="entry name" value="FLAVODOXIN_LIKE"/>
    <property type="match status" value="1"/>
</dbReference>